<feature type="domain" description="Response regulatory" evidence="5">
    <location>
        <begin position="9"/>
        <end position="125"/>
    </location>
</feature>
<dbReference type="CDD" id="cd06170">
    <property type="entry name" value="LuxR_C_like"/>
    <property type="match status" value="1"/>
</dbReference>
<dbReference type="InterPro" id="IPR039420">
    <property type="entry name" value="WalR-like"/>
</dbReference>
<evidence type="ECO:0000256" key="1">
    <source>
        <dbReference type="ARBA" id="ARBA00022553"/>
    </source>
</evidence>
<accession>A0A7G8Q3F4</accession>
<dbReference type="GO" id="GO:0006355">
    <property type="term" value="P:regulation of DNA-templated transcription"/>
    <property type="evidence" value="ECO:0007669"/>
    <property type="project" value="InterPro"/>
</dbReference>
<dbReference type="SUPFAM" id="SSF52172">
    <property type="entry name" value="CheY-like"/>
    <property type="match status" value="1"/>
</dbReference>
<dbReference type="Gene3D" id="3.40.50.2300">
    <property type="match status" value="1"/>
</dbReference>
<dbReference type="PROSITE" id="PS50110">
    <property type="entry name" value="RESPONSE_REGULATORY"/>
    <property type="match status" value="1"/>
</dbReference>
<dbReference type="SMART" id="SM00421">
    <property type="entry name" value="HTH_LUXR"/>
    <property type="match status" value="1"/>
</dbReference>
<dbReference type="Pfam" id="PF00196">
    <property type="entry name" value="GerE"/>
    <property type="match status" value="1"/>
</dbReference>
<evidence type="ECO:0000256" key="3">
    <source>
        <dbReference type="PROSITE-ProRule" id="PRU00169"/>
    </source>
</evidence>
<reference evidence="6 7" key="1">
    <citation type="submission" date="2020-08" db="EMBL/GenBank/DDBJ databases">
        <title>Dyella sp. G9 isolated from forest soil.</title>
        <authorList>
            <person name="Fu J."/>
            <person name="Qiu L."/>
        </authorList>
    </citation>
    <scope>NUCLEOTIDE SEQUENCE [LARGE SCALE GENOMIC DNA]</scope>
    <source>
        <strain evidence="6 7">G9</strain>
    </source>
</reference>
<evidence type="ECO:0000313" key="7">
    <source>
        <dbReference type="Proteomes" id="UP000515873"/>
    </source>
</evidence>
<dbReference type="RefSeq" id="WP_187056774.1">
    <property type="nucleotide sequence ID" value="NZ_CP060412.1"/>
</dbReference>
<evidence type="ECO:0000313" key="6">
    <source>
        <dbReference type="EMBL" id="QNK01312.1"/>
    </source>
</evidence>
<dbReference type="PANTHER" id="PTHR43214">
    <property type="entry name" value="TWO-COMPONENT RESPONSE REGULATOR"/>
    <property type="match status" value="1"/>
</dbReference>
<keyword evidence="1 3" id="KW-0597">Phosphoprotein</keyword>
<dbReference type="PROSITE" id="PS50043">
    <property type="entry name" value="HTH_LUXR_2"/>
    <property type="match status" value="1"/>
</dbReference>
<gene>
    <name evidence="6" type="ORF">H8F01_20090</name>
</gene>
<dbReference type="InterPro" id="IPR011006">
    <property type="entry name" value="CheY-like_superfamily"/>
</dbReference>
<dbReference type="CDD" id="cd17535">
    <property type="entry name" value="REC_NarL-like"/>
    <property type="match status" value="1"/>
</dbReference>
<dbReference type="KEGG" id="dtl:H8F01_20090"/>
<evidence type="ECO:0000259" key="4">
    <source>
        <dbReference type="PROSITE" id="PS50043"/>
    </source>
</evidence>
<dbReference type="GO" id="GO:0000160">
    <property type="term" value="P:phosphorelay signal transduction system"/>
    <property type="evidence" value="ECO:0007669"/>
    <property type="project" value="InterPro"/>
</dbReference>
<dbReference type="PANTHER" id="PTHR43214:SF43">
    <property type="entry name" value="TWO-COMPONENT RESPONSE REGULATOR"/>
    <property type="match status" value="1"/>
</dbReference>
<dbReference type="InterPro" id="IPR058245">
    <property type="entry name" value="NreC/VraR/RcsB-like_REC"/>
</dbReference>
<sequence>MDTSQKTIRVLLADDHPIMRDGLRSSIDFEPDMSVVGEASDGQEALDRYRELLPDVALIDLQMPNADGLQAIQAIRALYPDACLVVLTTYPGDARVRRALESGAIAYLLKTADRQDMLAAIRAAAAGRRVLAKEAADDLHAHEGYELLTPRELSVLRLVAEGNGNRDIAQKLCISEDTVKARMKTILDKLDAEDRTHAVTIALRRGFMD</sequence>
<dbReference type="Proteomes" id="UP000515873">
    <property type="component" value="Chromosome"/>
</dbReference>
<feature type="domain" description="HTH luxR-type" evidence="4">
    <location>
        <begin position="141"/>
        <end position="206"/>
    </location>
</feature>
<evidence type="ECO:0000256" key="2">
    <source>
        <dbReference type="ARBA" id="ARBA00023125"/>
    </source>
</evidence>
<evidence type="ECO:0000259" key="5">
    <source>
        <dbReference type="PROSITE" id="PS50110"/>
    </source>
</evidence>
<dbReference type="GO" id="GO:0003677">
    <property type="term" value="F:DNA binding"/>
    <property type="evidence" value="ECO:0007669"/>
    <property type="project" value="UniProtKB-KW"/>
</dbReference>
<dbReference type="InterPro" id="IPR016032">
    <property type="entry name" value="Sig_transdc_resp-reg_C-effctor"/>
</dbReference>
<dbReference type="InterPro" id="IPR000792">
    <property type="entry name" value="Tscrpt_reg_LuxR_C"/>
</dbReference>
<dbReference type="Pfam" id="PF00072">
    <property type="entry name" value="Response_reg"/>
    <property type="match status" value="1"/>
</dbReference>
<dbReference type="PRINTS" id="PR00038">
    <property type="entry name" value="HTHLUXR"/>
</dbReference>
<proteinExistence type="predicted"/>
<name>A0A7G8Q3F4_9GAMM</name>
<dbReference type="SMART" id="SM00448">
    <property type="entry name" value="REC"/>
    <property type="match status" value="1"/>
</dbReference>
<dbReference type="InterPro" id="IPR001789">
    <property type="entry name" value="Sig_transdc_resp-reg_receiver"/>
</dbReference>
<feature type="modified residue" description="4-aspartylphosphate" evidence="3">
    <location>
        <position position="60"/>
    </location>
</feature>
<dbReference type="AlphaFoldDB" id="A0A7G8Q3F4"/>
<organism evidence="6 7">
    <name type="scientific">Dyella telluris</name>
    <dbReference type="NCBI Taxonomy" id="2763498"/>
    <lineage>
        <taxon>Bacteria</taxon>
        <taxon>Pseudomonadati</taxon>
        <taxon>Pseudomonadota</taxon>
        <taxon>Gammaproteobacteria</taxon>
        <taxon>Lysobacterales</taxon>
        <taxon>Rhodanobacteraceae</taxon>
        <taxon>Dyella</taxon>
    </lineage>
</organism>
<dbReference type="SUPFAM" id="SSF46894">
    <property type="entry name" value="C-terminal effector domain of the bipartite response regulators"/>
    <property type="match status" value="1"/>
</dbReference>
<dbReference type="EMBL" id="CP060412">
    <property type="protein sequence ID" value="QNK01312.1"/>
    <property type="molecule type" value="Genomic_DNA"/>
</dbReference>
<keyword evidence="2" id="KW-0238">DNA-binding</keyword>
<keyword evidence="7" id="KW-1185">Reference proteome</keyword>
<protein>
    <submittedName>
        <fullName evidence="6">Response regulator transcription factor</fullName>
    </submittedName>
</protein>